<dbReference type="SMART" id="SM00824">
    <property type="entry name" value="PKS_TE"/>
    <property type="match status" value="1"/>
</dbReference>
<dbReference type="Pfam" id="PF00975">
    <property type="entry name" value="Thioesterase"/>
    <property type="match status" value="1"/>
</dbReference>
<name>A0A846YE88_9NOCA</name>
<accession>A0A846YE88</accession>
<gene>
    <name evidence="2" type="ORF">HGA15_12680</name>
</gene>
<dbReference type="InterPro" id="IPR001031">
    <property type="entry name" value="Thioesterase"/>
</dbReference>
<dbReference type="SUPFAM" id="SSF53474">
    <property type="entry name" value="alpha/beta-Hydrolases"/>
    <property type="match status" value="1"/>
</dbReference>
<dbReference type="EMBL" id="JAAXOT010000005">
    <property type="protein sequence ID" value="NKY56995.1"/>
    <property type="molecule type" value="Genomic_DNA"/>
</dbReference>
<evidence type="ECO:0000313" key="2">
    <source>
        <dbReference type="EMBL" id="NKY56995.1"/>
    </source>
</evidence>
<comment type="caution">
    <text evidence="2">The sequence shown here is derived from an EMBL/GenBank/DDBJ whole genome shotgun (WGS) entry which is preliminary data.</text>
</comment>
<dbReference type="Proteomes" id="UP000570678">
    <property type="component" value="Unassembled WGS sequence"/>
</dbReference>
<feature type="domain" description="Thioesterase TesA-like" evidence="1">
    <location>
        <begin position="109"/>
        <end position="335"/>
    </location>
</feature>
<dbReference type="RefSeq" id="WP_168433896.1">
    <property type="nucleotide sequence ID" value="NZ_JAAXOT010000005.1"/>
</dbReference>
<dbReference type="AlphaFoldDB" id="A0A846YE88"/>
<reference evidence="2 3" key="1">
    <citation type="submission" date="2020-04" db="EMBL/GenBank/DDBJ databases">
        <title>MicrobeNet Type strains.</title>
        <authorList>
            <person name="Nicholson A.C."/>
        </authorList>
    </citation>
    <scope>NUCLEOTIDE SEQUENCE [LARGE SCALE GENOMIC DNA]</scope>
    <source>
        <strain evidence="2 3">JCM 3332</strain>
    </source>
</reference>
<dbReference type="SUPFAM" id="SSF47336">
    <property type="entry name" value="ACP-like"/>
    <property type="match status" value="1"/>
</dbReference>
<keyword evidence="2" id="KW-0378">Hydrolase</keyword>
<dbReference type="GO" id="GO:0016787">
    <property type="term" value="F:hydrolase activity"/>
    <property type="evidence" value="ECO:0007669"/>
    <property type="project" value="UniProtKB-KW"/>
</dbReference>
<proteinExistence type="predicted"/>
<dbReference type="Gene3D" id="3.40.50.1820">
    <property type="entry name" value="alpha/beta hydrolase"/>
    <property type="match status" value="1"/>
</dbReference>
<sequence length="343" mass="36161">MTAVRRRSGGSAERAAVRDELAEVWTRVLSVRPGPDDTFTDLGGSSVQVEEAIAHSRGHLIAPLVTADFTGDPTLDEQAGRVARRYRAGFGAGDTALQQLRPGAAPAVFCFAGAGATAAWYLPLVAALAAAPGTARGVYGLQAHGLQSRARAAWSVTGAARRHRRAITGVQPAGPYVLVGHSFGGIVALATAEALRRRGHRIAQVVLLDTVVDSDLALARWAPEQEGFSGATAGSRLPRPLRLLGDRARAAGAGLVRYDPVRQKELFWALGMRAQRRYRIGDCAQVSVLLTADAPGQAALWQELGVPETRIHQVPGGHLSMAAEPAVADRLASIVTAALRGEY</sequence>
<keyword evidence="3" id="KW-1185">Reference proteome</keyword>
<dbReference type="InterPro" id="IPR020802">
    <property type="entry name" value="TesA-like"/>
</dbReference>
<evidence type="ECO:0000313" key="3">
    <source>
        <dbReference type="Proteomes" id="UP000570678"/>
    </source>
</evidence>
<organism evidence="2 3">
    <name type="scientific">Nocardia flavorosea</name>
    <dbReference type="NCBI Taxonomy" id="53429"/>
    <lineage>
        <taxon>Bacteria</taxon>
        <taxon>Bacillati</taxon>
        <taxon>Actinomycetota</taxon>
        <taxon>Actinomycetes</taxon>
        <taxon>Mycobacteriales</taxon>
        <taxon>Nocardiaceae</taxon>
        <taxon>Nocardia</taxon>
    </lineage>
</organism>
<protein>
    <submittedName>
        <fullName evidence="2">Alpha/beta fold hydrolase</fullName>
    </submittedName>
</protein>
<dbReference type="InterPro" id="IPR029058">
    <property type="entry name" value="AB_hydrolase_fold"/>
</dbReference>
<dbReference type="Gene3D" id="1.10.1200.10">
    <property type="entry name" value="ACP-like"/>
    <property type="match status" value="1"/>
</dbReference>
<dbReference type="InterPro" id="IPR036736">
    <property type="entry name" value="ACP-like_sf"/>
</dbReference>
<evidence type="ECO:0000259" key="1">
    <source>
        <dbReference type="SMART" id="SM00824"/>
    </source>
</evidence>